<sequence length="140" mass="16111">NTYHGLINQGSTCYLNSVLQVLFMTEDFRDAVTRNSKENPHTEFLDHHLKALFDDLHNYTANTYKITQKLGIDNVYEQRDAAEYFERVLRMTSTDASKIFHGQLANKTTCSKGHIQTDGDAPFWHLPLSLVDYCSKDYSV</sequence>
<dbReference type="Proteomes" id="UP000695023">
    <property type="component" value="Unplaced"/>
</dbReference>
<dbReference type="GeneID" id="102211785"/>
<dbReference type="PROSITE" id="PS00972">
    <property type="entry name" value="USP_1"/>
    <property type="match status" value="1"/>
</dbReference>
<protein>
    <submittedName>
        <fullName evidence="3">Probable ubiquitin carboxyl-terminal hydrolase 5</fullName>
    </submittedName>
</protein>
<feature type="non-terminal residue" evidence="3">
    <location>
        <position position="1"/>
    </location>
</feature>
<dbReference type="Gene3D" id="3.90.70.10">
    <property type="entry name" value="Cysteine proteinases"/>
    <property type="match status" value="1"/>
</dbReference>
<dbReference type="GO" id="GO:0004843">
    <property type="term" value="F:cysteine-type deubiquitinase activity"/>
    <property type="evidence" value="ECO:0007669"/>
    <property type="project" value="InterPro"/>
</dbReference>
<keyword evidence="2" id="KW-1185">Reference proteome</keyword>
<dbReference type="GO" id="GO:0016579">
    <property type="term" value="P:protein deubiquitination"/>
    <property type="evidence" value="ECO:0007669"/>
    <property type="project" value="InterPro"/>
</dbReference>
<evidence type="ECO:0000313" key="3">
    <source>
        <dbReference type="RefSeq" id="XP_005756058.1"/>
    </source>
</evidence>
<keyword evidence="3" id="KW-0378">Hydrolase</keyword>
<organism evidence="2 3">
    <name type="scientific">Pundamilia nyererei</name>
    <dbReference type="NCBI Taxonomy" id="303518"/>
    <lineage>
        <taxon>Eukaryota</taxon>
        <taxon>Metazoa</taxon>
        <taxon>Chordata</taxon>
        <taxon>Craniata</taxon>
        <taxon>Vertebrata</taxon>
        <taxon>Euteleostomi</taxon>
        <taxon>Actinopterygii</taxon>
        <taxon>Neopterygii</taxon>
        <taxon>Teleostei</taxon>
        <taxon>Neoteleostei</taxon>
        <taxon>Acanthomorphata</taxon>
        <taxon>Ovalentaria</taxon>
        <taxon>Cichlomorphae</taxon>
        <taxon>Cichliformes</taxon>
        <taxon>Cichlidae</taxon>
        <taxon>African cichlids</taxon>
        <taxon>Pseudocrenilabrinae</taxon>
        <taxon>Haplochromini</taxon>
        <taxon>Pundamilia</taxon>
    </lineage>
</organism>
<dbReference type="InterPro" id="IPR038765">
    <property type="entry name" value="Papain-like_cys_pep_sf"/>
</dbReference>
<gene>
    <name evidence="3" type="primary">LOC102211785</name>
</gene>
<dbReference type="RefSeq" id="XP_005756058.1">
    <property type="nucleotide sequence ID" value="XM_005756001.1"/>
</dbReference>
<dbReference type="GO" id="GO:0005829">
    <property type="term" value="C:cytosol"/>
    <property type="evidence" value="ECO:0007669"/>
    <property type="project" value="TreeGrafter"/>
</dbReference>
<dbReference type="InterPro" id="IPR001394">
    <property type="entry name" value="Peptidase_C19_UCH"/>
</dbReference>
<evidence type="ECO:0000313" key="2">
    <source>
        <dbReference type="Proteomes" id="UP000695023"/>
    </source>
</evidence>
<feature type="domain" description="USP" evidence="1">
    <location>
        <begin position="4"/>
        <end position="140"/>
    </location>
</feature>
<dbReference type="InterPro" id="IPR050164">
    <property type="entry name" value="Peptidase_C19"/>
</dbReference>
<accession>A0A9Y3S3T4</accession>
<dbReference type="Pfam" id="PF00443">
    <property type="entry name" value="UCH"/>
    <property type="match status" value="1"/>
</dbReference>
<dbReference type="PROSITE" id="PS50235">
    <property type="entry name" value="USP_3"/>
    <property type="match status" value="1"/>
</dbReference>
<dbReference type="PANTHER" id="PTHR24006:SF899">
    <property type="entry name" value="UBIQUITIN CARBOXYL-TERMINAL HYDROLASE"/>
    <property type="match status" value="1"/>
</dbReference>
<dbReference type="InterPro" id="IPR018200">
    <property type="entry name" value="USP_CS"/>
</dbReference>
<feature type="non-terminal residue" evidence="3">
    <location>
        <position position="140"/>
    </location>
</feature>
<evidence type="ECO:0000259" key="1">
    <source>
        <dbReference type="PROSITE" id="PS50235"/>
    </source>
</evidence>
<dbReference type="PANTHER" id="PTHR24006">
    <property type="entry name" value="UBIQUITIN CARBOXYL-TERMINAL HYDROLASE"/>
    <property type="match status" value="1"/>
</dbReference>
<dbReference type="SUPFAM" id="SSF54001">
    <property type="entry name" value="Cysteine proteinases"/>
    <property type="match status" value="1"/>
</dbReference>
<dbReference type="InterPro" id="IPR028889">
    <property type="entry name" value="USP"/>
</dbReference>
<name>A0A9Y3S3T4_9CICH</name>
<dbReference type="AlphaFoldDB" id="A0A9Y3S3T4"/>
<dbReference type="GO" id="GO:0005634">
    <property type="term" value="C:nucleus"/>
    <property type="evidence" value="ECO:0007669"/>
    <property type="project" value="TreeGrafter"/>
</dbReference>
<reference evidence="3" key="1">
    <citation type="submission" date="2025-08" db="UniProtKB">
        <authorList>
            <consortium name="RefSeq"/>
        </authorList>
    </citation>
    <scope>IDENTIFICATION</scope>
</reference>
<proteinExistence type="predicted"/>